<name>A4S1B7_OSTLU</name>
<proteinExistence type="predicted"/>
<dbReference type="PANTHER" id="PTHR36761:SF2">
    <property type="entry name" value="ORF03 PROTEIN"/>
    <property type="match status" value="1"/>
</dbReference>
<keyword evidence="3" id="KW-1185">Reference proteome</keyword>
<evidence type="ECO:0000256" key="1">
    <source>
        <dbReference type="SAM" id="MobiDB-lite"/>
    </source>
</evidence>
<dbReference type="EMBL" id="CP000588">
    <property type="protein sequence ID" value="ABO97629.1"/>
    <property type="molecule type" value="Genomic_DNA"/>
</dbReference>
<dbReference type="Gene3D" id="1.25.40.10">
    <property type="entry name" value="Tetratricopeptide repeat domain"/>
    <property type="match status" value="1"/>
</dbReference>
<dbReference type="eggNOG" id="ENOG502QTWP">
    <property type="taxonomic scope" value="Eukaryota"/>
</dbReference>
<reference evidence="2 3" key="1">
    <citation type="journal article" date="2007" name="Proc. Natl. Acad. Sci. U.S.A.">
        <title>The tiny eukaryote Ostreococcus provides genomic insights into the paradox of plankton speciation.</title>
        <authorList>
            <person name="Palenik B."/>
            <person name="Grimwood J."/>
            <person name="Aerts A."/>
            <person name="Rouze P."/>
            <person name="Salamov A."/>
            <person name="Putnam N."/>
            <person name="Dupont C."/>
            <person name="Jorgensen R."/>
            <person name="Derelle E."/>
            <person name="Rombauts S."/>
            <person name="Zhou K."/>
            <person name="Otillar R."/>
            <person name="Merchant S.S."/>
            <person name="Podell S."/>
            <person name="Gaasterland T."/>
            <person name="Napoli C."/>
            <person name="Gendler K."/>
            <person name="Manuell A."/>
            <person name="Tai V."/>
            <person name="Vallon O."/>
            <person name="Piganeau G."/>
            <person name="Jancek S."/>
            <person name="Heijde M."/>
            <person name="Jabbari K."/>
            <person name="Bowler C."/>
            <person name="Lohr M."/>
            <person name="Robbens S."/>
            <person name="Werner G."/>
            <person name="Dubchak I."/>
            <person name="Pazour G.J."/>
            <person name="Ren Q."/>
            <person name="Paulsen I."/>
            <person name="Delwiche C."/>
            <person name="Schmutz J."/>
            <person name="Rokhsar D."/>
            <person name="Van de Peer Y."/>
            <person name="Moreau H."/>
            <person name="Grigoriev I.V."/>
        </authorList>
    </citation>
    <scope>NUCLEOTIDE SEQUENCE [LARGE SCALE GENOMIC DNA]</scope>
    <source>
        <strain evidence="2 3">CCE9901</strain>
    </source>
</reference>
<dbReference type="RefSeq" id="XP_001419336.1">
    <property type="nucleotide sequence ID" value="XM_001419299.1"/>
</dbReference>
<evidence type="ECO:0000313" key="2">
    <source>
        <dbReference type="EMBL" id="ABO97629.1"/>
    </source>
</evidence>
<evidence type="ECO:0000313" key="3">
    <source>
        <dbReference type="Proteomes" id="UP000001568"/>
    </source>
</evidence>
<sequence>MPALARAVLPNLAHARRARRSRTAQRSSSERRADDAIIASKPVVVSSNPANNASKALLQEVRRALIPTGADAAKVLKATQRFQEAFEAGEDFETTVAKALGYSSLAEAPEAQRKYAEKIAEKLESNARTLRGEIESATKMYDSGVYAYGRGMYDDAVKWFKAAEDETSETSLLGGRIQIYKALALDAYGQGDKALEIYKYLESVHPEKSIRKQAEELRFILEAPKMEIAANERVEVPLLRDPDSFAPYSDKWSTGAKASASGGRKKREKTLEEQYGQEAREKFDYEKLRLGLQICGGVAIACGVAWYSTTLR</sequence>
<dbReference type="STRING" id="436017.A4S1B7"/>
<dbReference type="OMA" id="PQNPFIT"/>
<dbReference type="PANTHER" id="PTHR36761">
    <property type="entry name" value="ORF03 PROTEIN"/>
    <property type="match status" value="1"/>
</dbReference>
<dbReference type="GeneID" id="5003288"/>
<dbReference type="InterPro" id="IPR011990">
    <property type="entry name" value="TPR-like_helical_dom_sf"/>
</dbReference>
<dbReference type="HOGENOM" id="CLU_892523_0_0_1"/>
<dbReference type="KEGG" id="olu:OSTLU_87987"/>
<organism evidence="2 3">
    <name type="scientific">Ostreococcus lucimarinus (strain CCE9901)</name>
    <dbReference type="NCBI Taxonomy" id="436017"/>
    <lineage>
        <taxon>Eukaryota</taxon>
        <taxon>Viridiplantae</taxon>
        <taxon>Chlorophyta</taxon>
        <taxon>Mamiellophyceae</taxon>
        <taxon>Mamiellales</taxon>
        <taxon>Bathycoccaceae</taxon>
        <taxon>Ostreococcus</taxon>
    </lineage>
</organism>
<protein>
    <submittedName>
        <fullName evidence="2">Uncharacterized protein</fullName>
    </submittedName>
</protein>
<dbReference type="Gramene" id="ABO97629">
    <property type="protein sequence ID" value="ABO97629"/>
    <property type="gene ID" value="OSTLU_87987"/>
</dbReference>
<feature type="region of interest" description="Disordered" evidence="1">
    <location>
        <begin position="250"/>
        <end position="269"/>
    </location>
</feature>
<dbReference type="Proteomes" id="UP000001568">
    <property type="component" value="Chromosome 8"/>
</dbReference>
<dbReference type="OrthoDB" id="2019920at2759"/>
<accession>A4S1B7</accession>
<gene>
    <name evidence="2" type="ORF">OSTLU_87987</name>
</gene>
<dbReference type="AlphaFoldDB" id="A4S1B7"/>